<dbReference type="STRING" id="1442369.A0A0D2IUM2"/>
<gene>
    <name evidence="1" type="ORF">Z518_00875</name>
</gene>
<dbReference type="AlphaFoldDB" id="A0A0D2IUM2"/>
<evidence type="ECO:0008006" key="3">
    <source>
        <dbReference type="Google" id="ProtNLM"/>
    </source>
</evidence>
<name>A0A0D2IUM2_9EURO</name>
<sequence length="174" mass="19512">MSNSTGFVSSSTDKAASVDEAATIAAFGEEPETIRKIMWHASQVCYLQRRHPRTPLDILAGIVLWACCKYFCPHQASMRVGPSIQLDEPSFCSSQRARQAVENWIKNGGKTFPEGVGDVQDPEAPSRVLHLSVDMTQRLKVWKMASNVSEIFVRLLQREEQEATQQHDANMFQS</sequence>
<dbReference type="OrthoDB" id="1405595at2759"/>
<dbReference type="EMBL" id="KN847475">
    <property type="protein sequence ID" value="KIX09794.1"/>
    <property type="molecule type" value="Genomic_DNA"/>
</dbReference>
<protein>
    <recommendedName>
        <fullName evidence="3">Transcription factor domain-containing protein</fullName>
    </recommendedName>
</protein>
<dbReference type="HOGENOM" id="CLU_1540938_0_0_1"/>
<evidence type="ECO:0000313" key="2">
    <source>
        <dbReference type="Proteomes" id="UP000053617"/>
    </source>
</evidence>
<dbReference type="Proteomes" id="UP000053617">
    <property type="component" value="Unassembled WGS sequence"/>
</dbReference>
<accession>A0A0D2IUM2</accession>
<proteinExistence type="predicted"/>
<organism evidence="1 2">
    <name type="scientific">Rhinocladiella mackenziei CBS 650.93</name>
    <dbReference type="NCBI Taxonomy" id="1442369"/>
    <lineage>
        <taxon>Eukaryota</taxon>
        <taxon>Fungi</taxon>
        <taxon>Dikarya</taxon>
        <taxon>Ascomycota</taxon>
        <taxon>Pezizomycotina</taxon>
        <taxon>Eurotiomycetes</taxon>
        <taxon>Chaetothyriomycetidae</taxon>
        <taxon>Chaetothyriales</taxon>
        <taxon>Herpotrichiellaceae</taxon>
        <taxon>Rhinocladiella</taxon>
    </lineage>
</organism>
<evidence type="ECO:0000313" key="1">
    <source>
        <dbReference type="EMBL" id="KIX09794.1"/>
    </source>
</evidence>
<keyword evidence="2" id="KW-1185">Reference proteome</keyword>
<reference evidence="1 2" key="1">
    <citation type="submission" date="2015-01" db="EMBL/GenBank/DDBJ databases">
        <title>The Genome Sequence of Rhinocladiella mackenzie CBS 650.93.</title>
        <authorList>
            <consortium name="The Broad Institute Genomics Platform"/>
            <person name="Cuomo C."/>
            <person name="de Hoog S."/>
            <person name="Gorbushina A."/>
            <person name="Stielow B."/>
            <person name="Teixiera M."/>
            <person name="Abouelleil A."/>
            <person name="Chapman S.B."/>
            <person name="Priest M."/>
            <person name="Young S.K."/>
            <person name="Wortman J."/>
            <person name="Nusbaum C."/>
            <person name="Birren B."/>
        </authorList>
    </citation>
    <scope>NUCLEOTIDE SEQUENCE [LARGE SCALE GENOMIC DNA]</scope>
    <source>
        <strain evidence="1 2">CBS 650.93</strain>
    </source>
</reference>
<dbReference type="VEuPathDB" id="FungiDB:Z518_00875"/>
<dbReference type="GeneID" id="25288946"/>
<dbReference type="RefSeq" id="XP_013276930.1">
    <property type="nucleotide sequence ID" value="XM_013421476.1"/>
</dbReference>